<dbReference type="Proteomes" id="UP001164539">
    <property type="component" value="Chromosome 8"/>
</dbReference>
<name>A0ACC1XP03_MELAZ</name>
<protein>
    <submittedName>
        <fullName evidence="1">Plant intracellular Ras-group-related LRR protein</fullName>
    </submittedName>
</protein>
<dbReference type="EMBL" id="CM051401">
    <property type="protein sequence ID" value="KAJ4712414.1"/>
    <property type="molecule type" value="Genomic_DNA"/>
</dbReference>
<reference evidence="1 2" key="1">
    <citation type="journal article" date="2023" name="Science">
        <title>Complex scaffold remodeling in plant triterpene biosynthesis.</title>
        <authorList>
            <person name="De La Pena R."/>
            <person name="Hodgson H."/>
            <person name="Liu J.C."/>
            <person name="Stephenson M.J."/>
            <person name="Martin A.C."/>
            <person name="Owen C."/>
            <person name="Harkess A."/>
            <person name="Leebens-Mack J."/>
            <person name="Jimenez L.E."/>
            <person name="Osbourn A."/>
            <person name="Sattely E.S."/>
        </authorList>
    </citation>
    <scope>NUCLEOTIDE SEQUENCE [LARGE SCALE GENOMIC DNA]</scope>
    <source>
        <strain evidence="2">cv. JPN11</strain>
        <tissue evidence="1">Leaf</tissue>
    </source>
</reference>
<accession>A0ACC1XP03</accession>
<evidence type="ECO:0000313" key="2">
    <source>
        <dbReference type="Proteomes" id="UP001164539"/>
    </source>
</evidence>
<gene>
    <name evidence="1" type="ORF">OWV82_014661</name>
</gene>
<organism evidence="1 2">
    <name type="scientific">Melia azedarach</name>
    <name type="common">Chinaberry tree</name>
    <dbReference type="NCBI Taxonomy" id="155640"/>
    <lineage>
        <taxon>Eukaryota</taxon>
        <taxon>Viridiplantae</taxon>
        <taxon>Streptophyta</taxon>
        <taxon>Embryophyta</taxon>
        <taxon>Tracheophyta</taxon>
        <taxon>Spermatophyta</taxon>
        <taxon>Magnoliopsida</taxon>
        <taxon>eudicotyledons</taxon>
        <taxon>Gunneridae</taxon>
        <taxon>Pentapetalae</taxon>
        <taxon>rosids</taxon>
        <taxon>malvids</taxon>
        <taxon>Sapindales</taxon>
        <taxon>Meliaceae</taxon>
        <taxon>Melia</taxon>
    </lineage>
</organism>
<proteinExistence type="predicted"/>
<comment type="caution">
    <text evidence="1">The sequence shown here is derived from an EMBL/GenBank/DDBJ whole genome shotgun (WGS) entry which is preliminary data.</text>
</comment>
<keyword evidence="2" id="KW-1185">Reference proteome</keyword>
<sequence length="471" mass="52991">MDPNPNAFPILSYVMARLPTFGPKTTEYDIEQPGPSSSGHAHMKDPVIVDRMPHLNDPKLIASMRRAVHDVYQTRAVLQTLGPRPDHESVDTAKAKLSIIEAELSKSLEEIVLLPRPADVDIYQWRAHLAEKEKERRDKAGKERTMYKSILQLDEMHESYEKMLKDAEDRLVKIYERAENGEETEPQSASEEMNEEVVGLLQEASGKILETVDLSCRRLRFLPEAFGKIAGLRVMNLSSNQLEVIPDSIAGLEKLEELNLASNLLELLPDSIGLLQNLKILNVSGNKLNFLPDTICQCRSLVELDASFNRLTYLPTNIGYELQNLQRLAVALNKIRSLPTSIVLPETFGDLTNLKELDLSNNQIHALPDTFGRLDNLVKLNLQENPLVIPPVEVVKKGVDAVKIFMAKRWLDILVEEERRAVFGVDEPPQHGWLTRSTSWLKSYVAGVTENVSEILGAGNSPKDPYLNQQL</sequence>
<evidence type="ECO:0000313" key="1">
    <source>
        <dbReference type="EMBL" id="KAJ4712414.1"/>
    </source>
</evidence>